<feature type="region of interest" description="Disordered" evidence="1">
    <location>
        <begin position="60"/>
        <end position="103"/>
    </location>
</feature>
<reference evidence="2 3" key="1">
    <citation type="submission" date="2024-10" db="EMBL/GenBank/DDBJ databases">
        <title>Updated reference genomes for cyclostephanoid diatoms.</title>
        <authorList>
            <person name="Roberts W.R."/>
            <person name="Alverson A.J."/>
        </authorList>
    </citation>
    <scope>NUCLEOTIDE SEQUENCE [LARGE SCALE GENOMIC DNA]</scope>
    <source>
        <strain evidence="2 3">AJA276-08</strain>
    </source>
</reference>
<name>A0ABD3PF00_9STRA</name>
<dbReference type="Proteomes" id="UP001530315">
    <property type="component" value="Unassembled WGS sequence"/>
</dbReference>
<proteinExistence type="predicted"/>
<protein>
    <submittedName>
        <fullName evidence="2">Uncharacterized protein</fullName>
    </submittedName>
</protein>
<comment type="caution">
    <text evidence="2">The sequence shown here is derived from an EMBL/GenBank/DDBJ whole genome shotgun (WGS) entry which is preliminary data.</text>
</comment>
<gene>
    <name evidence="2" type="ORF">ACHAW5_003529</name>
</gene>
<accession>A0ABD3PF00</accession>
<sequence>MTETLEEMKVRHKKEIKSFEGEKLAACQVQGQKSKTAIKESEFKYEALQRDLMERHRAETDQLTNKEEGCNINISSGQGETTVDEDKKTNVAKVSSDESSSFSSVGETSVRVQNCANIVEILMSYVGGHFKATVVHQDSFTLLRILPMRWSTP</sequence>
<organism evidence="2 3">
    <name type="scientific">Stephanodiscus triporus</name>
    <dbReference type="NCBI Taxonomy" id="2934178"/>
    <lineage>
        <taxon>Eukaryota</taxon>
        <taxon>Sar</taxon>
        <taxon>Stramenopiles</taxon>
        <taxon>Ochrophyta</taxon>
        <taxon>Bacillariophyta</taxon>
        <taxon>Coscinodiscophyceae</taxon>
        <taxon>Thalassiosirophycidae</taxon>
        <taxon>Stephanodiscales</taxon>
        <taxon>Stephanodiscaceae</taxon>
        <taxon>Stephanodiscus</taxon>
    </lineage>
</organism>
<evidence type="ECO:0000313" key="3">
    <source>
        <dbReference type="Proteomes" id="UP001530315"/>
    </source>
</evidence>
<evidence type="ECO:0000256" key="1">
    <source>
        <dbReference type="SAM" id="MobiDB-lite"/>
    </source>
</evidence>
<dbReference type="AlphaFoldDB" id="A0ABD3PF00"/>
<feature type="compositionally biased region" description="Polar residues" evidence="1">
    <location>
        <begin position="72"/>
        <end position="81"/>
    </location>
</feature>
<keyword evidence="3" id="KW-1185">Reference proteome</keyword>
<feature type="compositionally biased region" description="Basic and acidic residues" evidence="1">
    <location>
        <begin position="60"/>
        <end position="69"/>
    </location>
</feature>
<evidence type="ECO:0000313" key="2">
    <source>
        <dbReference type="EMBL" id="KAL3786462.1"/>
    </source>
</evidence>
<dbReference type="EMBL" id="JALLAZ020000826">
    <property type="protein sequence ID" value="KAL3786462.1"/>
    <property type="molecule type" value="Genomic_DNA"/>
</dbReference>